<keyword evidence="4 6" id="KW-1133">Transmembrane helix</keyword>
<feature type="transmembrane region" description="Helical" evidence="6">
    <location>
        <begin position="237"/>
        <end position="257"/>
    </location>
</feature>
<feature type="transmembrane region" description="Helical" evidence="6">
    <location>
        <begin position="43"/>
        <end position="60"/>
    </location>
</feature>
<dbReference type="EMBL" id="CP001778">
    <property type="protein sequence ID" value="ADD41739.1"/>
    <property type="molecule type" value="Genomic_DNA"/>
</dbReference>
<dbReference type="RefSeq" id="WP_013017310.1">
    <property type="nucleotide sequence ID" value="NC_013947.1"/>
</dbReference>
<dbReference type="PANTHER" id="PTHR34857:SF2">
    <property type="entry name" value="SLL0384 PROTEIN"/>
    <property type="match status" value="1"/>
</dbReference>
<dbReference type="OrthoDB" id="6400at2"/>
<gene>
    <name evidence="7" type="ordered locus">Snas_2044</name>
</gene>
<feature type="transmembrane region" description="Helical" evidence="6">
    <location>
        <begin position="67"/>
        <end position="85"/>
    </location>
</feature>
<evidence type="ECO:0000256" key="6">
    <source>
        <dbReference type="SAM" id="Phobius"/>
    </source>
</evidence>
<evidence type="ECO:0000256" key="3">
    <source>
        <dbReference type="ARBA" id="ARBA00022692"/>
    </source>
</evidence>
<dbReference type="PANTHER" id="PTHR34857">
    <property type="entry name" value="SLL0384 PROTEIN"/>
    <property type="match status" value="1"/>
</dbReference>
<evidence type="ECO:0000256" key="4">
    <source>
        <dbReference type="ARBA" id="ARBA00022989"/>
    </source>
</evidence>
<feature type="transmembrane region" description="Helical" evidence="6">
    <location>
        <begin position="105"/>
        <end position="127"/>
    </location>
</feature>
<name>D3Q0K3_STANL</name>
<dbReference type="Proteomes" id="UP000000844">
    <property type="component" value="Chromosome"/>
</dbReference>
<feature type="transmembrane region" description="Helical" evidence="6">
    <location>
        <begin position="20"/>
        <end position="37"/>
    </location>
</feature>
<proteinExistence type="predicted"/>
<evidence type="ECO:0000313" key="7">
    <source>
        <dbReference type="EMBL" id="ADD41739.1"/>
    </source>
</evidence>
<keyword evidence="5 6" id="KW-0472">Membrane</keyword>
<keyword evidence="8" id="KW-1185">Reference proteome</keyword>
<dbReference type="GO" id="GO:0005886">
    <property type="term" value="C:plasma membrane"/>
    <property type="evidence" value="ECO:0007669"/>
    <property type="project" value="UniProtKB-ARBA"/>
</dbReference>
<accession>D3Q0K3</accession>
<evidence type="ECO:0000313" key="8">
    <source>
        <dbReference type="Proteomes" id="UP000000844"/>
    </source>
</evidence>
<evidence type="ECO:0000256" key="1">
    <source>
        <dbReference type="ARBA" id="ARBA00004141"/>
    </source>
</evidence>
<dbReference type="KEGG" id="sna:Snas_2044"/>
<reference evidence="7 8" key="1">
    <citation type="journal article" date="2009" name="Stand. Genomic Sci.">
        <title>Complete genome sequence of Stackebrandtia nassauensis type strain (LLR-40K-21).</title>
        <authorList>
            <person name="Munk C."/>
            <person name="Lapidus A."/>
            <person name="Copeland A."/>
            <person name="Jando M."/>
            <person name="Mayilraj S."/>
            <person name="Glavina Del Rio T."/>
            <person name="Nolan M."/>
            <person name="Chen F."/>
            <person name="Lucas S."/>
            <person name="Tice H."/>
            <person name="Cheng J.F."/>
            <person name="Han C."/>
            <person name="Detter J.C."/>
            <person name="Bruce D."/>
            <person name="Goodwin L."/>
            <person name="Chain P."/>
            <person name="Pitluck S."/>
            <person name="Goker M."/>
            <person name="Ovchinikova G."/>
            <person name="Pati A."/>
            <person name="Ivanova N."/>
            <person name="Mavromatis K."/>
            <person name="Chen A."/>
            <person name="Palaniappan K."/>
            <person name="Land M."/>
            <person name="Hauser L."/>
            <person name="Chang Y.J."/>
            <person name="Jeffries C.D."/>
            <person name="Bristow J."/>
            <person name="Eisen J.A."/>
            <person name="Markowitz V."/>
            <person name="Hugenholtz P."/>
            <person name="Kyrpides N.C."/>
            <person name="Klenk H.P."/>
        </authorList>
    </citation>
    <scope>NUCLEOTIDE SEQUENCE [LARGE SCALE GENOMIC DNA]</scope>
    <source>
        <strain evidence="8">DSM 44728 / CIP 108903 / NRRL B-16338 / NBRC 102104 / LLR-40K-21</strain>
    </source>
</reference>
<comment type="subcellular location">
    <subcellularLocation>
        <location evidence="1">Membrane</location>
        <topology evidence="1">Multi-pass membrane protein</topology>
    </subcellularLocation>
</comment>
<protein>
    <submittedName>
        <fullName evidence="7">Cobalt transport protein</fullName>
    </submittedName>
</protein>
<dbReference type="Pfam" id="PF02361">
    <property type="entry name" value="CbiQ"/>
    <property type="match status" value="1"/>
</dbReference>
<keyword evidence="3 6" id="KW-0812">Transmembrane</keyword>
<dbReference type="AlphaFoldDB" id="D3Q0K3"/>
<dbReference type="InterPro" id="IPR051611">
    <property type="entry name" value="ECF_transporter_component"/>
</dbReference>
<evidence type="ECO:0000256" key="5">
    <source>
        <dbReference type="ARBA" id="ARBA00023136"/>
    </source>
</evidence>
<sequence>MITAAPLAPPTAAISRFNPVAKLAPVLVITAMLVLVTDPVTPALMLAVELAALTVSGIHVGRFLGRARLLLFGAGAVVLVNAMYAKPGGEVYLDVGPVHVTETSVETGFALGLRVLAIAIPGILALAATDPTDLADSLVQQLRVSPRFAIGALAALRLLPLLGEEWRLITMARRARGVDANWNPWKRLRLFASATFALLVAAIRRGIRLATAMDARGFDSGTPRTSARPQTVRARDWVLIAATMVFCVTVVAMSVWFGTFRTVF</sequence>
<organism evidence="7 8">
    <name type="scientific">Stackebrandtia nassauensis (strain DSM 44728 / CIP 108903 / NRRL B-16338 / NBRC 102104 / LLR-40K-21)</name>
    <dbReference type="NCBI Taxonomy" id="446470"/>
    <lineage>
        <taxon>Bacteria</taxon>
        <taxon>Bacillati</taxon>
        <taxon>Actinomycetota</taxon>
        <taxon>Actinomycetes</taxon>
        <taxon>Glycomycetales</taxon>
        <taxon>Glycomycetaceae</taxon>
        <taxon>Stackebrandtia</taxon>
    </lineage>
</organism>
<keyword evidence="2" id="KW-1003">Cell membrane</keyword>
<dbReference type="HOGENOM" id="CLU_056469_6_0_11"/>
<evidence type="ECO:0000256" key="2">
    <source>
        <dbReference type="ARBA" id="ARBA00022475"/>
    </source>
</evidence>
<dbReference type="eggNOG" id="COG0619">
    <property type="taxonomic scope" value="Bacteria"/>
</dbReference>
<dbReference type="CDD" id="cd16914">
    <property type="entry name" value="EcfT"/>
    <property type="match status" value="1"/>
</dbReference>
<dbReference type="InterPro" id="IPR003339">
    <property type="entry name" value="ABC/ECF_trnsptr_transmembrane"/>
</dbReference>
<dbReference type="STRING" id="446470.Snas_2044"/>